<evidence type="ECO:0000256" key="7">
    <source>
        <dbReference type="ARBA" id="ARBA00023136"/>
    </source>
</evidence>
<comment type="subcellular location">
    <subcellularLocation>
        <location evidence="1 9">Cell inner membrane</location>
        <topology evidence="1 9">Multi-pass membrane protein</topology>
    </subcellularLocation>
</comment>
<protein>
    <recommendedName>
        <fullName evidence="9">TRAP transporter small permease protein</fullName>
    </recommendedName>
</protein>
<keyword evidence="12" id="KW-1185">Reference proteome</keyword>
<dbReference type="InterPro" id="IPR055348">
    <property type="entry name" value="DctQ"/>
</dbReference>
<feature type="transmembrane region" description="Helical" evidence="9">
    <location>
        <begin position="92"/>
        <end position="110"/>
    </location>
</feature>
<dbReference type="GO" id="GO:0005886">
    <property type="term" value="C:plasma membrane"/>
    <property type="evidence" value="ECO:0007669"/>
    <property type="project" value="UniProtKB-SubCell"/>
</dbReference>
<name>A0A5B8L3C8_9HYPH</name>
<keyword evidence="3" id="KW-1003">Cell membrane</keyword>
<evidence type="ECO:0000256" key="1">
    <source>
        <dbReference type="ARBA" id="ARBA00004429"/>
    </source>
</evidence>
<dbReference type="GO" id="GO:0015740">
    <property type="term" value="P:C4-dicarboxylate transport"/>
    <property type="evidence" value="ECO:0007669"/>
    <property type="project" value="TreeGrafter"/>
</dbReference>
<evidence type="ECO:0000256" key="6">
    <source>
        <dbReference type="ARBA" id="ARBA00022989"/>
    </source>
</evidence>
<dbReference type="PANTHER" id="PTHR35011">
    <property type="entry name" value="2,3-DIKETO-L-GULONATE TRAP TRANSPORTER SMALL PERMEASE PROTEIN YIAM"/>
    <property type="match status" value="1"/>
</dbReference>
<dbReference type="InterPro" id="IPR007387">
    <property type="entry name" value="TRAP_DctQ"/>
</dbReference>
<comment type="caution">
    <text evidence="9">Lacks conserved residue(s) required for the propagation of feature annotation.</text>
</comment>
<keyword evidence="7 9" id="KW-0472">Membrane</keyword>
<feature type="transmembrane region" description="Helical" evidence="9">
    <location>
        <begin position="50"/>
        <end position="71"/>
    </location>
</feature>
<dbReference type="RefSeq" id="WP_146300921.1">
    <property type="nucleotide sequence ID" value="NZ_CP042301.2"/>
</dbReference>
<evidence type="ECO:0000313" key="11">
    <source>
        <dbReference type="EMBL" id="QDZ02282.1"/>
    </source>
</evidence>
<keyword evidence="4 9" id="KW-0997">Cell inner membrane</keyword>
<evidence type="ECO:0000256" key="9">
    <source>
        <dbReference type="RuleBase" id="RU369079"/>
    </source>
</evidence>
<reference evidence="11" key="1">
    <citation type="submission" date="2020-04" db="EMBL/GenBank/DDBJ databases">
        <title>Nitratireductor sp. nov. isolated from mangrove soil.</title>
        <authorList>
            <person name="Ye Y."/>
        </authorList>
    </citation>
    <scope>NUCLEOTIDE SEQUENCE</scope>
    <source>
        <strain evidence="11">SY7</strain>
    </source>
</reference>
<sequence length="172" mass="18386">MSLFHRLDIALRRISHLGFIAASALLLFVGVIGAADVVATNVLLRPIPGMVELSGALLAVIVFLGLAEAQARGANIVIDIATQHMTGWTRRLSAIFSLAIGMVLMGFIAWQATKLAATSWRFNETALGALGFPLAPFKSVACFGAWLATAEFARQLLHRIAGIDGEEERADD</sequence>
<organism evidence="11 12">
    <name type="scientific">Nitratireductor mangrovi</name>
    <dbReference type="NCBI Taxonomy" id="2599600"/>
    <lineage>
        <taxon>Bacteria</taxon>
        <taxon>Pseudomonadati</taxon>
        <taxon>Pseudomonadota</taxon>
        <taxon>Alphaproteobacteria</taxon>
        <taxon>Hyphomicrobiales</taxon>
        <taxon>Phyllobacteriaceae</taxon>
        <taxon>Nitratireductor</taxon>
    </lineage>
</organism>
<feature type="transmembrane region" description="Helical" evidence="9">
    <location>
        <begin position="130"/>
        <end position="149"/>
    </location>
</feature>
<evidence type="ECO:0000313" key="12">
    <source>
        <dbReference type="Proteomes" id="UP000321389"/>
    </source>
</evidence>
<dbReference type="PANTHER" id="PTHR35011:SF10">
    <property type="entry name" value="TRAP TRANSPORTER SMALL PERMEASE PROTEIN"/>
    <property type="match status" value="1"/>
</dbReference>
<comment type="function">
    <text evidence="9">Part of the tripartite ATP-independent periplasmic (TRAP) transport system.</text>
</comment>
<comment type="similarity">
    <text evidence="8 9">Belongs to the TRAP transporter small permease family.</text>
</comment>
<dbReference type="Pfam" id="PF04290">
    <property type="entry name" value="DctQ"/>
    <property type="match status" value="1"/>
</dbReference>
<accession>A0A5B8L3C8</accession>
<evidence type="ECO:0000256" key="5">
    <source>
        <dbReference type="ARBA" id="ARBA00022692"/>
    </source>
</evidence>
<evidence type="ECO:0000256" key="4">
    <source>
        <dbReference type="ARBA" id="ARBA00022519"/>
    </source>
</evidence>
<comment type="subunit">
    <text evidence="9">The complex comprises the extracytoplasmic solute receptor protein and the two transmembrane proteins.</text>
</comment>
<dbReference type="AlphaFoldDB" id="A0A5B8L3C8"/>
<evidence type="ECO:0000256" key="2">
    <source>
        <dbReference type="ARBA" id="ARBA00022448"/>
    </source>
</evidence>
<dbReference type="KEGG" id="niy:FQ775_18895"/>
<keyword evidence="2 9" id="KW-0813">Transport</keyword>
<gene>
    <name evidence="11" type="ORF">FQ775_18895</name>
</gene>
<dbReference type="OrthoDB" id="9797534at2"/>
<evidence type="ECO:0000256" key="3">
    <source>
        <dbReference type="ARBA" id="ARBA00022475"/>
    </source>
</evidence>
<dbReference type="GO" id="GO:0022857">
    <property type="term" value="F:transmembrane transporter activity"/>
    <property type="evidence" value="ECO:0007669"/>
    <property type="project" value="UniProtKB-UniRule"/>
</dbReference>
<keyword evidence="6 9" id="KW-1133">Transmembrane helix</keyword>
<proteinExistence type="inferred from homology"/>
<dbReference type="EMBL" id="CP042301">
    <property type="protein sequence ID" value="QDZ02282.1"/>
    <property type="molecule type" value="Genomic_DNA"/>
</dbReference>
<keyword evidence="5 9" id="KW-0812">Transmembrane</keyword>
<evidence type="ECO:0000256" key="8">
    <source>
        <dbReference type="ARBA" id="ARBA00038436"/>
    </source>
</evidence>
<dbReference type="Proteomes" id="UP000321389">
    <property type="component" value="Chromosome"/>
</dbReference>
<feature type="domain" description="Tripartite ATP-independent periplasmic transporters DctQ component" evidence="10">
    <location>
        <begin position="32"/>
        <end position="160"/>
    </location>
</feature>
<evidence type="ECO:0000259" key="10">
    <source>
        <dbReference type="Pfam" id="PF04290"/>
    </source>
</evidence>